<feature type="compositionally biased region" description="Basic and acidic residues" evidence="1">
    <location>
        <begin position="136"/>
        <end position="171"/>
    </location>
</feature>
<feature type="domain" description="DUF6799" evidence="3">
    <location>
        <begin position="47"/>
        <end position="108"/>
    </location>
</feature>
<keyword evidence="2" id="KW-0732">Signal</keyword>
<dbReference type="Proteomes" id="UP001176429">
    <property type="component" value="Unassembled WGS sequence"/>
</dbReference>
<dbReference type="EMBL" id="JAUQSY010000001">
    <property type="protein sequence ID" value="MDO7873441.1"/>
    <property type="molecule type" value="Genomic_DNA"/>
</dbReference>
<feature type="chain" id="PRO_5046666925" description="DUF6799 domain-containing protein" evidence="2">
    <location>
        <begin position="23"/>
        <end position="171"/>
    </location>
</feature>
<dbReference type="Pfam" id="PF20606">
    <property type="entry name" value="DUF6799"/>
    <property type="match status" value="1"/>
</dbReference>
<proteinExistence type="predicted"/>
<gene>
    <name evidence="4" type="ORF">Q5H93_01770</name>
</gene>
<evidence type="ECO:0000256" key="1">
    <source>
        <dbReference type="SAM" id="MobiDB-lite"/>
    </source>
</evidence>
<name>A0ABT9B588_9BACT</name>
<evidence type="ECO:0000313" key="5">
    <source>
        <dbReference type="Proteomes" id="UP001176429"/>
    </source>
</evidence>
<dbReference type="InterPro" id="IPR046478">
    <property type="entry name" value="DUF6799"/>
</dbReference>
<evidence type="ECO:0000256" key="2">
    <source>
        <dbReference type="SAM" id="SignalP"/>
    </source>
</evidence>
<feature type="region of interest" description="Disordered" evidence="1">
    <location>
        <begin position="129"/>
        <end position="171"/>
    </location>
</feature>
<dbReference type="RefSeq" id="WP_305004755.1">
    <property type="nucleotide sequence ID" value="NZ_JAUQSY010000001.1"/>
</dbReference>
<evidence type="ECO:0000259" key="3">
    <source>
        <dbReference type="Pfam" id="PF20606"/>
    </source>
</evidence>
<evidence type="ECO:0000313" key="4">
    <source>
        <dbReference type="EMBL" id="MDO7873441.1"/>
    </source>
</evidence>
<protein>
    <recommendedName>
        <fullName evidence="3">DUF6799 domain-containing protein</fullName>
    </recommendedName>
</protein>
<comment type="caution">
    <text evidence="4">The sequence shown here is derived from an EMBL/GenBank/DDBJ whole genome shotgun (WGS) entry which is preliminary data.</text>
</comment>
<organism evidence="4 5">
    <name type="scientific">Hymenobacter aranciens</name>
    <dbReference type="NCBI Taxonomy" id="3063996"/>
    <lineage>
        <taxon>Bacteria</taxon>
        <taxon>Pseudomonadati</taxon>
        <taxon>Bacteroidota</taxon>
        <taxon>Cytophagia</taxon>
        <taxon>Cytophagales</taxon>
        <taxon>Hymenobacteraceae</taxon>
        <taxon>Hymenobacter</taxon>
    </lineage>
</organism>
<keyword evidence="5" id="KW-1185">Reference proteome</keyword>
<sequence>MSIKTLVCSLSAVLLLSGAAQAQTTPAKGRVQPKPRAATAQPGAAVKDGLTMKGGRVVLTELGITNPITADKTLINGTVISTTGLVTAKDGTTTQMGEGDQVSLTGRVTSRAAIMEADSLLKIKQFDQKYPGKRKKMEEERAKKEKDKKEREEAKAKAAAKREKDKAKSKK</sequence>
<feature type="region of interest" description="Disordered" evidence="1">
    <location>
        <begin position="24"/>
        <end position="43"/>
    </location>
</feature>
<feature type="signal peptide" evidence="2">
    <location>
        <begin position="1"/>
        <end position="22"/>
    </location>
</feature>
<accession>A0ABT9B588</accession>
<reference evidence="4" key="1">
    <citation type="submission" date="2023-07" db="EMBL/GenBank/DDBJ databases">
        <authorList>
            <person name="Kim M.K."/>
        </authorList>
    </citation>
    <scope>NUCLEOTIDE SEQUENCE</scope>
    <source>
        <strain evidence="4">ASUV-10-1</strain>
    </source>
</reference>